<keyword evidence="2" id="KW-0328">Glycosyltransferase</keyword>
<evidence type="ECO:0000313" key="2">
    <source>
        <dbReference type="EMBL" id="MBP0495945.1"/>
    </source>
</evidence>
<protein>
    <submittedName>
        <fullName evidence="2">Glycosyltransferase</fullName>
        <ecNumber evidence="2">2.4.-.-</ecNumber>
    </submittedName>
</protein>
<dbReference type="InterPro" id="IPR050834">
    <property type="entry name" value="Glycosyltransf_2"/>
</dbReference>
<dbReference type="CDD" id="cd00761">
    <property type="entry name" value="Glyco_tranf_GTA_type"/>
    <property type="match status" value="1"/>
</dbReference>
<dbReference type="EMBL" id="JAGIZA010000024">
    <property type="protein sequence ID" value="MBP0495945.1"/>
    <property type="molecule type" value="Genomic_DNA"/>
</dbReference>
<dbReference type="EC" id="2.4.-.-" evidence="2"/>
<dbReference type="PANTHER" id="PTHR43685:SF11">
    <property type="entry name" value="GLYCOSYLTRANSFERASE TAGX-RELATED"/>
    <property type="match status" value="1"/>
</dbReference>
<evidence type="ECO:0000313" key="3">
    <source>
        <dbReference type="Proteomes" id="UP000677537"/>
    </source>
</evidence>
<dbReference type="InterPro" id="IPR001173">
    <property type="entry name" value="Glyco_trans_2-like"/>
</dbReference>
<proteinExistence type="predicted"/>
<evidence type="ECO:0000259" key="1">
    <source>
        <dbReference type="Pfam" id="PF00535"/>
    </source>
</evidence>
<dbReference type="SUPFAM" id="SSF53756">
    <property type="entry name" value="UDP-Glycosyltransferase/glycogen phosphorylase"/>
    <property type="match status" value="1"/>
</dbReference>
<dbReference type="RefSeq" id="WP_209376741.1">
    <property type="nucleotide sequence ID" value="NZ_JAGIZA010000024.1"/>
</dbReference>
<name>A0A940N382_9PROT</name>
<dbReference type="Pfam" id="PF13692">
    <property type="entry name" value="Glyco_trans_1_4"/>
    <property type="match status" value="1"/>
</dbReference>
<accession>A0A940N382</accession>
<dbReference type="Gene3D" id="3.40.50.2000">
    <property type="entry name" value="Glycogen Phosphorylase B"/>
    <property type="match status" value="1"/>
</dbReference>
<dbReference type="GO" id="GO:0016757">
    <property type="term" value="F:glycosyltransferase activity"/>
    <property type="evidence" value="ECO:0007669"/>
    <property type="project" value="UniProtKB-KW"/>
</dbReference>
<dbReference type="Pfam" id="PF00535">
    <property type="entry name" value="Glycos_transf_2"/>
    <property type="match status" value="1"/>
</dbReference>
<feature type="domain" description="Glycosyltransferase 2-like" evidence="1">
    <location>
        <begin position="284"/>
        <end position="410"/>
    </location>
</feature>
<keyword evidence="3" id="KW-1185">Reference proteome</keyword>
<dbReference type="PANTHER" id="PTHR43685">
    <property type="entry name" value="GLYCOSYLTRANSFERASE"/>
    <property type="match status" value="1"/>
</dbReference>
<dbReference type="Gene3D" id="3.90.550.10">
    <property type="entry name" value="Spore Coat Polysaccharide Biosynthesis Protein SpsA, Chain A"/>
    <property type="match status" value="1"/>
</dbReference>
<sequence length="906" mass="102800">MGVDDFKKSKPLSLEAEVSVIKKSKQMHPKWYLAEYPDVQLAGMDPFEHYLLYGARMGRRPRNGFDTNFYLDRYPDVRDSGLNPLIHYILHGKNEGRLQCLEDLQQRRERARQRVSQIALKMYPCGFVDLPIDELTKLSQSIQPVERFLAAKTLLLWHYRRRSPSDFEQAYRLSEVCLSTAQDDVEFTQALTLQSLCLHGLNHKSDGIALRPERRATANNTDFLLAQANFATDNGERLALINTALEETGIPPVRLDESLSTELYDQLTGTSTASGNDESEPLISVIIAAYNAERTIPTTLRSLLLQSWRKLEILVIDDCSTDQTRAVVRRIAKSDDRVRLIKMEKNGGAYVARNRGLDEASGAIATIHDADDWSHPIKLRTQAEFLLANEAMLACTSKQARATVDLIFERPNQNGDLTTLNTSSLMFRAAAVRDKLGYWDTVRFGADTEMLKRIQTLAPKTGLGMMKTGPLSFQRISSSSIVANEFFGIEGAHFGARYAYLDSYTSVHEDPQKLRYGKDHSKRSFPAPYPMLPQRKLPLKPRHFDVIIASDFRMTGGSTRSSIEELLCQNKFGLNTAIMQMFRYDIDPRRNFLNVFREKMDVSELNCLVYGEEASCDLLIVRYPPVLQHFQRFLPKVNASKVNVIVNQTPLSDYSGEGDVRFTMREAAENCRRFFGKDAEWYPIGPLVRDALNDHHSHELDHIKLSPDDWYNIIDFGGWFRGPRTRSAKDRLRIGRHSRDNMVKWPNTRELVLLTYPESDDVEVHVLGGASTPASLIGHVPQNWTVYDFGARSPRAFLAEVDVFVYFTHPDWIESFGRSIIEAMAVGVPVILPPVYRPLFQDAAIYAEPEEVVGLAKALHANDEAYAAQVNRALNYVSSNFSYELHMSRLADAGVHNAQDWAVRKS</sequence>
<comment type="caution">
    <text evidence="2">The sequence shown here is derived from an EMBL/GenBank/DDBJ whole genome shotgun (WGS) entry which is preliminary data.</text>
</comment>
<organism evidence="2 3">
    <name type="scientific">Roseomonas indoligenes</name>
    <dbReference type="NCBI Taxonomy" id="2820811"/>
    <lineage>
        <taxon>Bacteria</taxon>
        <taxon>Pseudomonadati</taxon>
        <taxon>Pseudomonadota</taxon>
        <taxon>Alphaproteobacteria</taxon>
        <taxon>Acetobacterales</taxon>
        <taxon>Roseomonadaceae</taxon>
        <taxon>Roseomonas</taxon>
    </lineage>
</organism>
<gene>
    <name evidence="2" type="ORF">J5Y10_24390</name>
</gene>
<dbReference type="Proteomes" id="UP000677537">
    <property type="component" value="Unassembled WGS sequence"/>
</dbReference>
<dbReference type="SUPFAM" id="SSF53448">
    <property type="entry name" value="Nucleotide-diphospho-sugar transferases"/>
    <property type="match status" value="1"/>
</dbReference>
<dbReference type="InterPro" id="IPR029044">
    <property type="entry name" value="Nucleotide-diphossugar_trans"/>
</dbReference>
<reference evidence="2" key="1">
    <citation type="submission" date="2021-03" db="EMBL/GenBank/DDBJ databases">
        <authorList>
            <person name="So Y."/>
        </authorList>
    </citation>
    <scope>NUCLEOTIDE SEQUENCE</scope>
    <source>
        <strain evidence="2">SG15</strain>
    </source>
</reference>
<dbReference type="AlphaFoldDB" id="A0A940N382"/>
<keyword evidence="2" id="KW-0808">Transferase</keyword>